<accession>A0A2A5RVY1</accession>
<proteinExistence type="predicted"/>
<organism evidence="2 3">
    <name type="scientific">Pseudolactococcus plantarum</name>
    <dbReference type="NCBI Taxonomy" id="1365"/>
    <lineage>
        <taxon>Bacteria</taxon>
        <taxon>Bacillati</taxon>
        <taxon>Bacillota</taxon>
        <taxon>Bacilli</taxon>
        <taxon>Lactobacillales</taxon>
        <taxon>Streptococcaceae</taxon>
        <taxon>Pseudolactococcus</taxon>
    </lineage>
</organism>
<feature type="transmembrane region" description="Helical" evidence="1">
    <location>
        <begin position="33"/>
        <end position="52"/>
    </location>
</feature>
<evidence type="ECO:0000313" key="2">
    <source>
        <dbReference type="EMBL" id="PCS05381.1"/>
    </source>
</evidence>
<dbReference type="Pfam" id="PF20040">
    <property type="entry name" value="DUF6442"/>
    <property type="match status" value="1"/>
</dbReference>
<keyword evidence="1" id="KW-1133">Transmembrane helix</keyword>
<reference evidence="2 3" key="1">
    <citation type="submission" date="2014-12" db="EMBL/GenBank/DDBJ databases">
        <title>Draft genome sequences of 10 type strains of Lactococcus.</title>
        <authorList>
            <person name="Sun Z."/>
            <person name="Zhong Z."/>
            <person name="Liu W."/>
            <person name="Zhang W."/>
            <person name="Zhang H."/>
        </authorList>
    </citation>
    <scope>NUCLEOTIDE SEQUENCE [LARGE SCALE GENOMIC DNA]</scope>
    <source>
        <strain evidence="2 3">DSM 20686</strain>
    </source>
</reference>
<name>A0A2A5RVY1_9LACT</name>
<keyword evidence="1" id="KW-0812">Transmembrane</keyword>
<feature type="transmembrane region" description="Helical" evidence="1">
    <location>
        <begin position="58"/>
        <end position="76"/>
    </location>
</feature>
<evidence type="ECO:0000256" key="1">
    <source>
        <dbReference type="SAM" id="Phobius"/>
    </source>
</evidence>
<protein>
    <submittedName>
        <fullName evidence="2">Uncharacterized protein</fullName>
    </submittedName>
</protein>
<dbReference type="Proteomes" id="UP000242246">
    <property type="component" value="Unassembled WGS sequence"/>
</dbReference>
<gene>
    <name evidence="2" type="ORF">RU87_GL000564</name>
</gene>
<dbReference type="AlphaFoldDB" id="A0A2A5RVY1"/>
<dbReference type="EMBL" id="JXJX01000015">
    <property type="protein sequence ID" value="PCS05381.1"/>
    <property type="molecule type" value="Genomic_DNA"/>
</dbReference>
<dbReference type="InterPro" id="IPR045620">
    <property type="entry name" value="DUF6442"/>
</dbReference>
<feature type="transmembrane region" description="Helical" evidence="1">
    <location>
        <begin position="83"/>
        <end position="107"/>
    </location>
</feature>
<dbReference type="STRING" id="1348632.GCA_001591745_01746"/>
<keyword evidence="3" id="KW-1185">Reference proteome</keyword>
<sequence length="108" mass="12492">MEELKMNNKRFLALAQQEDKDEGQISELRKINIINYNMLLLGGIIVFVIRALKKEPTIDLTFMLIFSMLGQGIYRLKKNKSVLNLIVVFILSIAVLSMGWTLVRVFFK</sequence>
<evidence type="ECO:0000313" key="3">
    <source>
        <dbReference type="Proteomes" id="UP000242246"/>
    </source>
</evidence>
<keyword evidence="1" id="KW-0472">Membrane</keyword>
<comment type="caution">
    <text evidence="2">The sequence shown here is derived from an EMBL/GenBank/DDBJ whole genome shotgun (WGS) entry which is preliminary data.</text>
</comment>